<dbReference type="STRING" id="1472378.AU381_08460"/>
<accession>A0A178XXD2</accession>
<keyword evidence="2" id="KW-0812">Transmembrane</keyword>
<evidence type="ECO:0000259" key="4">
    <source>
        <dbReference type="Pfam" id="PF01103"/>
    </source>
</evidence>
<evidence type="ECO:0000313" key="7">
    <source>
        <dbReference type="Proteomes" id="UP000094025"/>
    </source>
</evidence>
<organism evidence="6 7">
    <name type="scientific">Sinorhizobium glycinis</name>
    <dbReference type="NCBI Taxonomy" id="1472378"/>
    <lineage>
        <taxon>Bacteria</taxon>
        <taxon>Pseudomonadati</taxon>
        <taxon>Pseudomonadota</taxon>
        <taxon>Alphaproteobacteria</taxon>
        <taxon>Hyphomicrobiales</taxon>
        <taxon>Rhizobiaceae</taxon>
        <taxon>Sinorhizobium/Ensifer group</taxon>
        <taxon>Sinorhizobium</taxon>
    </lineage>
</organism>
<protein>
    <recommendedName>
        <fullName evidence="8">POTRA domain-containing protein</fullName>
    </recommendedName>
</protein>
<feature type="domain" description="Bacterial surface antigen (D15)" evidence="4">
    <location>
        <begin position="340"/>
        <end position="640"/>
    </location>
</feature>
<keyword evidence="7" id="KW-1185">Reference proteome</keyword>
<evidence type="ECO:0000259" key="5">
    <source>
        <dbReference type="Pfam" id="PF07244"/>
    </source>
</evidence>
<evidence type="ECO:0000256" key="2">
    <source>
        <dbReference type="ARBA" id="ARBA00022452"/>
    </source>
</evidence>
<dbReference type="PANTHER" id="PTHR12815:SF42">
    <property type="entry name" value="BACTERIAL SURFACE ANTIGEN (D15) DOMAIN-CONTAINING PROTEIN"/>
    <property type="match status" value="1"/>
</dbReference>
<dbReference type="Gene3D" id="2.40.160.50">
    <property type="entry name" value="membrane protein fhac: a member of the omp85/tpsb transporter family"/>
    <property type="match status" value="1"/>
</dbReference>
<gene>
    <name evidence="6" type="ORF">AU381_08460</name>
</gene>
<keyword evidence="3" id="KW-0472">Membrane</keyword>
<proteinExistence type="predicted"/>
<name>A0A178XXD2_9HYPH</name>
<dbReference type="AlphaFoldDB" id="A0A178XXD2"/>
<dbReference type="Gene3D" id="3.10.20.310">
    <property type="entry name" value="membrane protein fhac"/>
    <property type="match status" value="1"/>
</dbReference>
<dbReference type="GO" id="GO:0019867">
    <property type="term" value="C:outer membrane"/>
    <property type="evidence" value="ECO:0007669"/>
    <property type="project" value="InterPro"/>
</dbReference>
<dbReference type="Pfam" id="PF01103">
    <property type="entry name" value="Omp85"/>
    <property type="match status" value="1"/>
</dbReference>
<dbReference type="PANTHER" id="PTHR12815">
    <property type="entry name" value="SORTING AND ASSEMBLY MACHINERY SAMM50 PROTEIN FAMILY MEMBER"/>
    <property type="match status" value="1"/>
</dbReference>
<comment type="subcellular location">
    <subcellularLocation>
        <location evidence="1">Membrane</location>
    </subcellularLocation>
</comment>
<evidence type="ECO:0000256" key="3">
    <source>
        <dbReference type="ARBA" id="ARBA00023136"/>
    </source>
</evidence>
<dbReference type="InterPro" id="IPR010827">
    <property type="entry name" value="BamA/TamA_POTRA"/>
</dbReference>
<evidence type="ECO:0008006" key="8">
    <source>
        <dbReference type="Google" id="ProtNLM"/>
    </source>
</evidence>
<dbReference type="Pfam" id="PF07244">
    <property type="entry name" value="POTRA"/>
    <property type="match status" value="1"/>
</dbReference>
<evidence type="ECO:0000313" key="6">
    <source>
        <dbReference type="EMBL" id="OAP39125.1"/>
    </source>
</evidence>
<dbReference type="InterPro" id="IPR039910">
    <property type="entry name" value="D15-like"/>
</dbReference>
<feature type="domain" description="POTRA" evidence="5">
    <location>
        <begin position="241"/>
        <end position="313"/>
    </location>
</feature>
<reference evidence="6 7" key="1">
    <citation type="journal article" date="2016" name="Int. J. Syst. Evol. Microbiol.">
        <title>Ensifer glycinis sp. nov., an novel rhizobial species associated with Glycine spp.</title>
        <authorList>
            <person name="Yan H."/>
            <person name="Yan J."/>
            <person name="Sui X.H."/>
            <person name="Wang E.T."/>
            <person name="Chen W.X."/>
            <person name="Zhang X.X."/>
            <person name="Chen W.F."/>
        </authorList>
    </citation>
    <scope>NUCLEOTIDE SEQUENCE [LARGE SCALE GENOMIC DNA]</scope>
    <source>
        <strain evidence="6 7">CCBAU 23380</strain>
    </source>
</reference>
<dbReference type="InterPro" id="IPR000184">
    <property type="entry name" value="Bac_surfAg_D15"/>
</dbReference>
<comment type="caution">
    <text evidence="6">The sequence shown here is derived from an EMBL/GenBank/DDBJ whole genome shotgun (WGS) entry which is preliminary data.</text>
</comment>
<dbReference type="Proteomes" id="UP000094025">
    <property type="component" value="Unassembled WGS sequence"/>
</dbReference>
<sequence>MRRMSPPRSSTAYWKAATVLALAASTALGPIFAGKAHAIRIFGMRFFESAEEQVQVLDPVNYALTFEPGTDDEELREALENASQLNQDQDEPVSGDLGLLIKARDDRERLLAALYEKARYGGTVTILLNGQDIDSLPPDPSFPDGQAVPVTVRVAPGPAFTLGSVRFEGDAAGLDPATYDLTRGARADSTLIIKAGEQIVVDLKEQSRPLAKLTERSVVADHATSTVDVTIRAESGPVAPVGALTVTGTRTVDPNFVRDYSRLNHGRPYSPENIRKAAERLRTLNVFSSVTIVEADQLAPDGTIPMNIQVSEGKHRYFGFGGQVSTTDGLGLQGYWGHRNLFGRAESLRIEGSVDRIGETTDVGGLDYSAGILFAKPGAFGPASTFTASVRAAIVDPDAYNAKTITAAAGAGFELSPEDTVSVGAELSWADIDDAFGSNSYLTAAIPLEYVRDTRDDKLNATEGYRAMINAKPSYEIEGQTFFSSFETSASAYHALGSEKRFVLAGKLGAGTLVGGDELSDIPATRRFFLGGGGSVRGYSFQEISPRNADNEETGGRSYVNGSLEVRIAVTDTIGLVPFVDAGSVSAGTAPDFSDIRAGAGIGLRYATPFGPIRLDFAVPLNKYPGGTDYGIYAGIGQSF</sequence>
<evidence type="ECO:0000256" key="1">
    <source>
        <dbReference type="ARBA" id="ARBA00004370"/>
    </source>
</evidence>
<dbReference type="EMBL" id="LPUX01000060">
    <property type="protein sequence ID" value="OAP39125.1"/>
    <property type="molecule type" value="Genomic_DNA"/>
</dbReference>
<keyword evidence="2" id="KW-1134">Transmembrane beta strand</keyword>